<evidence type="ECO:0000313" key="1">
    <source>
        <dbReference type="EMBL" id="RGW42632.1"/>
    </source>
</evidence>
<organism evidence="1 2">
    <name type="scientific">Segatella copri</name>
    <dbReference type="NCBI Taxonomy" id="165179"/>
    <lineage>
        <taxon>Bacteria</taxon>
        <taxon>Pseudomonadati</taxon>
        <taxon>Bacteroidota</taxon>
        <taxon>Bacteroidia</taxon>
        <taxon>Bacteroidales</taxon>
        <taxon>Prevotellaceae</taxon>
        <taxon>Segatella</taxon>
    </lineage>
</organism>
<sequence length="99" mass="11821">MIFPTKGMIFRKKYASDKEPIDTRTHKSFFLKKVSKSHFLVKNKAYIFNSQSFNINETSLKMKREVSSKYHKLARSIMISCLHRKKMLYEVIIIAFLRQ</sequence>
<protein>
    <submittedName>
        <fullName evidence="1">Uncharacterized protein</fullName>
    </submittedName>
</protein>
<dbReference type="AlphaFoldDB" id="A0AA92W5P4"/>
<comment type="caution">
    <text evidence="1">The sequence shown here is derived from an EMBL/GenBank/DDBJ whole genome shotgun (WGS) entry which is preliminary data.</text>
</comment>
<dbReference type="EMBL" id="QSAG01000014">
    <property type="protein sequence ID" value="RGW42632.1"/>
    <property type="molecule type" value="Genomic_DNA"/>
</dbReference>
<name>A0AA92W5P4_9BACT</name>
<evidence type="ECO:0000313" key="2">
    <source>
        <dbReference type="Proteomes" id="UP000283785"/>
    </source>
</evidence>
<reference evidence="1 2" key="1">
    <citation type="submission" date="2018-08" db="EMBL/GenBank/DDBJ databases">
        <title>A genome reference for cultivated species of the human gut microbiota.</title>
        <authorList>
            <person name="Zou Y."/>
            <person name="Xue W."/>
            <person name="Luo G."/>
        </authorList>
    </citation>
    <scope>NUCLEOTIDE SEQUENCE [LARGE SCALE GENOMIC DNA]</scope>
    <source>
        <strain evidence="1 2">AF12-50</strain>
    </source>
</reference>
<accession>A0AA92W5P4</accession>
<proteinExistence type="predicted"/>
<dbReference type="Proteomes" id="UP000283785">
    <property type="component" value="Unassembled WGS sequence"/>
</dbReference>
<gene>
    <name evidence="1" type="ORF">DWV76_08665</name>
</gene>